<dbReference type="Proteomes" id="UP000077469">
    <property type="component" value="Chromosome"/>
</dbReference>
<dbReference type="PaxDb" id="1123384-AJ81_00590"/>
<dbReference type="AlphaFoldDB" id="A0A0X1KNY9"/>
<feature type="site" description="Important for substrate specificity" evidence="3">
    <location>
        <position position="12"/>
    </location>
</feature>
<reference evidence="4 5" key="1">
    <citation type="submission" date="2014-01" db="EMBL/GenBank/DDBJ databases">
        <title>Genome sequencing of Thermotog hypogea.</title>
        <authorList>
            <person name="Zhang X."/>
            <person name="Alvare G."/>
            <person name="Fristensky B."/>
            <person name="Chen L."/>
            <person name="Suen T."/>
            <person name="Chen Q."/>
            <person name="Ma K."/>
        </authorList>
    </citation>
    <scope>NUCLEOTIDE SEQUENCE [LARGE SCALE GENOMIC DNA]</scope>
    <source>
        <strain evidence="4 5">DSM 11164</strain>
    </source>
</reference>
<evidence type="ECO:0000256" key="2">
    <source>
        <dbReference type="ARBA" id="ARBA00022801"/>
    </source>
</evidence>
<dbReference type="NCBIfam" id="TIGR00172">
    <property type="entry name" value="maf"/>
    <property type="match status" value="1"/>
</dbReference>
<comment type="caution">
    <text evidence="3">Lacks conserved residue(s) required for the propagation of feature annotation.</text>
</comment>
<dbReference type="SUPFAM" id="SSF52972">
    <property type="entry name" value="ITPase-like"/>
    <property type="match status" value="1"/>
</dbReference>
<organism evidence="4 5">
    <name type="scientific">Pseudothermotoga hypogea DSM 11164 = NBRC 106472</name>
    <dbReference type="NCBI Taxonomy" id="1123384"/>
    <lineage>
        <taxon>Bacteria</taxon>
        <taxon>Thermotogati</taxon>
        <taxon>Thermotogota</taxon>
        <taxon>Thermotogae</taxon>
        <taxon>Thermotogales</taxon>
        <taxon>Thermotogaceae</taxon>
        <taxon>Pseudothermotoga</taxon>
    </lineage>
</organism>
<dbReference type="HAMAP" id="MF_00528">
    <property type="entry name" value="Maf"/>
    <property type="match status" value="1"/>
</dbReference>
<dbReference type="InterPro" id="IPR029001">
    <property type="entry name" value="ITPase-like_fam"/>
</dbReference>
<dbReference type="Gene3D" id="3.90.950.10">
    <property type="match status" value="1"/>
</dbReference>
<feature type="active site" description="Proton acceptor" evidence="3">
    <location>
        <position position="67"/>
    </location>
</feature>
<accession>A0A0X1KNY9</accession>
<evidence type="ECO:0000256" key="1">
    <source>
        <dbReference type="ARBA" id="ARBA00001968"/>
    </source>
</evidence>
<evidence type="ECO:0000313" key="5">
    <source>
        <dbReference type="Proteomes" id="UP000077469"/>
    </source>
</evidence>
<keyword evidence="2 3" id="KW-0378">Hydrolase</keyword>
<keyword evidence="5" id="KW-1185">Reference proteome</keyword>
<dbReference type="GO" id="GO:0009117">
    <property type="term" value="P:nucleotide metabolic process"/>
    <property type="evidence" value="ECO:0007669"/>
    <property type="project" value="UniProtKB-KW"/>
</dbReference>
<comment type="cofactor">
    <cofactor evidence="1 3">
        <name>a divalent metal cation</name>
        <dbReference type="ChEBI" id="CHEBI:60240"/>
    </cofactor>
</comment>
<dbReference type="Pfam" id="PF02545">
    <property type="entry name" value="Maf"/>
    <property type="match status" value="1"/>
</dbReference>
<dbReference type="STRING" id="1123384.AJ81_00590"/>
<dbReference type="InterPro" id="IPR003697">
    <property type="entry name" value="Maf-like"/>
</dbReference>
<dbReference type="EMBL" id="CP007141">
    <property type="protein sequence ID" value="AJC72934.1"/>
    <property type="molecule type" value="Genomic_DNA"/>
</dbReference>
<comment type="catalytic activity">
    <reaction evidence="3">
        <text>UTP + H2O = UMP + diphosphate + H(+)</text>
        <dbReference type="Rhea" id="RHEA:29395"/>
        <dbReference type="ChEBI" id="CHEBI:15377"/>
        <dbReference type="ChEBI" id="CHEBI:15378"/>
        <dbReference type="ChEBI" id="CHEBI:33019"/>
        <dbReference type="ChEBI" id="CHEBI:46398"/>
        <dbReference type="ChEBI" id="CHEBI:57865"/>
        <dbReference type="EC" id="3.6.1.9"/>
    </reaction>
</comment>
<feature type="site" description="Important for substrate specificity" evidence="3">
    <location>
        <position position="68"/>
    </location>
</feature>
<comment type="catalytic activity">
    <reaction evidence="3">
        <text>dTTP + H2O = dTMP + diphosphate + H(+)</text>
        <dbReference type="Rhea" id="RHEA:28534"/>
        <dbReference type="ChEBI" id="CHEBI:15377"/>
        <dbReference type="ChEBI" id="CHEBI:15378"/>
        <dbReference type="ChEBI" id="CHEBI:33019"/>
        <dbReference type="ChEBI" id="CHEBI:37568"/>
        <dbReference type="ChEBI" id="CHEBI:63528"/>
        <dbReference type="EC" id="3.6.1.9"/>
    </reaction>
</comment>
<dbReference type="PANTHER" id="PTHR43213">
    <property type="entry name" value="BIFUNCTIONAL DTTP/UTP PYROPHOSPHATASE/METHYLTRANSFERASE PROTEIN-RELATED"/>
    <property type="match status" value="1"/>
</dbReference>
<dbReference type="PIRSF" id="PIRSF006305">
    <property type="entry name" value="Maf"/>
    <property type="match status" value="1"/>
</dbReference>
<name>A0A0X1KNY9_9THEM</name>
<proteinExistence type="inferred from homology"/>
<dbReference type="GO" id="GO:0005737">
    <property type="term" value="C:cytoplasm"/>
    <property type="evidence" value="ECO:0007669"/>
    <property type="project" value="UniProtKB-SubCell"/>
</dbReference>
<dbReference type="PANTHER" id="PTHR43213:SF5">
    <property type="entry name" value="BIFUNCTIONAL DTTP_UTP PYROPHOSPHATASE_METHYLTRANSFERASE PROTEIN-RELATED"/>
    <property type="match status" value="1"/>
</dbReference>
<dbReference type="GO" id="GO:0036221">
    <property type="term" value="F:UTP diphosphatase activity"/>
    <property type="evidence" value="ECO:0007669"/>
    <property type="project" value="RHEA"/>
</dbReference>
<gene>
    <name evidence="4" type="ORF">AJ81_00590</name>
</gene>
<evidence type="ECO:0000256" key="3">
    <source>
        <dbReference type="HAMAP-Rule" id="MF_00528"/>
    </source>
</evidence>
<keyword evidence="3" id="KW-0546">Nucleotide metabolism</keyword>
<dbReference type="GO" id="GO:0036218">
    <property type="term" value="F:dTTP diphosphatase activity"/>
    <property type="evidence" value="ECO:0007669"/>
    <property type="project" value="RHEA"/>
</dbReference>
<keyword evidence="3" id="KW-0963">Cytoplasm</keyword>
<dbReference type="CDD" id="cd00555">
    <property type="entry name" value="Maf"/>
    <property type="match status" value="1"/>
</dbReference>
<comment type="similarity">
    <text evidence="3">Belongs to the Maf family. YhdE subfamily.</text>
</comment>
<evidence type="ECO:0000313" key="4">
    <source>
        <dbReference type="EMBL" id="AJC72934.1"/>
    </source>
</evidence>
<dbReference type="PATRIC" id="fig|1123384.7.peg.112"/>
<feature type="site" description="Important for substrate specificity" evidence="3">
    <location>
        <position position="149"/>
    </location>
</feature>
<sequence>MRRIVLASTSPRRLRIMRMILDEFEIIAPDIEESKFSTPQETAEKLALMKAIKVFEQNKDAIVIAADTVVDLDGEILAKPSNEIEAREQLLKLMKRWHLVHTAVAIASESEVWLKLKTAKVKFREVPIDFVSMYASKHSLDKAGSYGLQDIGAVFVESVIGDPYVVVGLPVYEVWSYLRSREVLAC</sequence>
<comment type="subcellular location">
    <subcellularLocation>
        <location evidence="3">Cytoplasm</location>
    </subcellularLocation>
</comment>
<dbReference type="KEGG" id="phy:AJ81_00590"/>
<dbReference type="EC" id="3.6.1.9" evidence="3"/>
<protein>
    <recommendedName>
        <fullName evidence="3">dTTP/UTP pyrophosphatase</fullName>
        <shortName evidence="3">dTTPase/UTPase</shortName>
        <ecNumber evidence="3">3.6.1.9</ecNumber>
    </recommendedName>
    <alternativeName>
        <fullName evidence="3">Nucleoside triphosphate pyrophosphatase</fullName>
    </alternativeName>
    <alternativeName>
        <fullName evidence="3">Nucleotide pyrophosphatase</fullName>
        <shortName evidence="3">Nucleotide PPase</shortName>
    </alternativeName>
</protein>
<comment type="function">
    <text evidence="3">Nucleoside triphosphate pyrophosphatase that hydrolyzes dTTP and UTP. May have a dual role in cell division arrest and in preventing the incorporation of modified nucleotides into cellular nucleic acids.</text>
</comment>